<feature type="domain" description="Enoyl-CoA hydratase/isomerase" evidence="4">
    <location>
        <begin position="14"/>
        <end position="341"/>
    </location>
</feature>
<evidence type="ECO:0000313" key="6">
    <source>
        <dbReference type="Proteomes" id="UP000185469"/>
    </source>
</evidence>
<evidence type="ECO:0000256" key="3">
    <source>
        <dbReference type="ARBA" id="ARBA00022801"/>
    </source>
</evidence>
<dbReference type="SUPFAM" id="SSF52096">
    <property type="entry name" value="ClpP/crotonase"/>
    <property type="match status" value="1"/>
</dbReference>
<dbReference type="InterPro" id="IPR029045">
    <property type="entry name" value="ClpP/crotonase-like_dom_sf"/>
</dbReference>
<dbReference type="GO" id="GO:0003860">
    <property type="term" value="F:3-hydroxyisobutyryl-CoA hydrolase activity"/>
    <property type="evidence" value="ECO:0007669"/>
    <property type="project" value="UniProtKB-EC"/>
</dbReference>
<gene>
    <name evidence="5" type="ORF">CSPHI_09205</name>
</gene>
<dbReference type="InterPro" id="IPR032259">
    <property type="entry name" value="HIBYL-CoA-H"/>
</dbReference>
<protein>
    <recommendedName>
        <fullName evidence="2">3-hydroxyisobutyryl-CoA hydrolase</fullName>
        <ecNumber evidence="2">3.1.2.4</ecNumber>
    </recommendedName>
</protein>
<comment type="catalytic activity">
    <reaction evidence="1">
        <text>3-hydroxy-2-methylpropanoyl-CoA + H2O = 3-hydroxy-2-methylpropanoate + CoA + H(+)</text>
        <dbReference type="Rhea" id="RHEA:20888"/>
        <dbReference type="ChEBI" id="CHEBI:11805"/>
        <dbReference type="ChEBI" id="CHEBI:15377"/>
        <dbReference type="ChEBI" id="CHEBI:15378"/>
        <dbReference type="ChEBI" id="CHEBI:57287"/>
        <dbReference type="ChEBI" id="CHEBI:57340"/>
        <dbReference type="EC" id="3.1.2.4"/>
    </reaction>
</comment>
<dbReference type="Proteomes" id="UP000185469">
    <property type="component" value="Chromosome"/>
</dbReference>
<dbReference type="NCBIfam" id="NF004127">
    <property type="entry name" value="PRK05617.1"/>
    <property type="match status" value="1"/>
</dbReference>
<evidence type="ECO:0000313" key="5">
    <source>
        <dbReference type="EMBL" id="APT91161.1"/>
    </source>
</evidence>
<dbReference type="EC" id="3.1.2.4" evidence="2"/>
<keyword evidence="6" id="KW-1185">Reference proteome</keyword>
<sequence>MSDTVHATVSGLSGRLTLDRPKALNSLDTAMVRAIAGALDRWREDDAIAQVILDSAHPKAFCAGGDVRAVREAQLAGDFASGDEFFAVEYRMNAAIAEFPKPYLALIDGIAMGGGLGVSLHGSHRVVTERASAAMPEMAIGFVPDVGVSHLSQRTPVAGGAADPAVARFLGLTGYRLDAAELLWAGWATHYLGSADIPAFLDRADAEGVDAALAEFARDPAEAGEPALARWRADIDAVFGAGDYAAIEAALDAPDRDPGFRAEVGRLLRPAAPTSLVAAVELYRANLDVDLRTALGHELVIGGLLRRHPNFAEGVRAVLVDKDRAPRFDPERAASVDPAPYREALAAAG</sequence>
<dbReference type="KEGG" id="csph:CSPHI_09205"/>
<dbReference type="PANTHER" id="PTHR43176:SF3">
    <property type="entry name" value="3-HYDROXYISOBUTYRYL-COA HYDROLASE, MITOCHONDRIAL"/>
    <property type="match status" value="1"/>
</dbReference>
<accession>A0A1L7CZJ1</accession>
<dbReference type="InterPro" id="IPR045004">
    <property type="entry name" value="ECH_dom"/>
</dbReference>
<dbReference type="AlphaFoldDB" id="A0A1L7CZJ1"/>
<dbReference type="RefSeq" id="WP_075692652.1">
    <property type="nucleotide sequence ID" value="NZ_CP009248.1"/>
</dbReference>
<evidence type="ECO:0000259" key="4">
    <source>
        <dbReference type="Pfam" id="PF16113"/>
    </source>
</evidence>
<keyword evidence="3" id="KW-0378">Hydrolase</keyword>
<dbReference type="Gene3D" id="3.90.226.10">
    <property type="entry name" value="2-enoyl-CoA Hydratase, Chain A, domain 1"/>
    <property type="match status" value="1"/>
</dbReference>
<reference evidence="5 6" key="1">
    <citation type="submission" date="2014-08" db="EMBL/GenBank/DDBJ databases">
        <title>Complete genome sequence of Corynebacterium sphenisci CECT 5990(T) (=DSM 44792(T)), isolated from healthy wild penguins.</title>
        <authorList>
            <person name="Ruckert C."/>
            <person name="Albersmeier A."/>
            <person name="Winkler A."/>
            <person name="Kalinowski J."/>
        </authorList>
    </citation>
    <scope>NUCLEOTIDE SEQUENCE [LARGE SCALE GENOMIC DNA]</scope>
    <source>
        <strain evidence="5 6">DSM 44792</strain>
    </source>
</reference>
<dbReference type="Pfam" id="PF16113">
    <property type="entry name" value="ECH_2"/>
    <property type="match status" value="1"/>
</dbReference>
<dbReference type="STRING" id="1437874.CSPHI_09205"/>
<dbReference type="OrthoDB" id="9790967at2"/>
<dbReference type="GO" id="GO:0006574">
    <property type="term" value="P:L-valine catabolic process"/>
    <property type="evidence" value="ECO:0007669"/>
    <property type="project" value="TreeGrafter"/>
</dbReference>
<proteinExistence type="predicted"/>
<dbReference type="PANTHER" id="PTHR43176">
    <property type="entry name" value="3-HYDROXYISOBUTYRYL-COA HYDROLASE-RELATED"/>
    <property type="match status" value="1"/>
</dbReference>
<evidence type="ECO:0000256" key="2">
    <source>
        <dbReference type="ARBA" id="ARBA00011915"/>
    </source>
</evidence>
<dbReference type="EMBL" id="CP009248">
    <property type="protein sequence ID" value="APT91161.1"/>
    <property type="molecule type" value="Genomic_DNA"/>
</dbReference>
<dbReference type="CDD" id="cd06558">
    <property type="entry name" value="crotonase-like"/>
    <property type="match status" value="1"/>
</dbReference>
<evidence type="ECO:0000256" key="1">
    <source>
        <dbReference type="ARBA" id="ARBA00001709"/>
    </source>
</evidence>
<name>A0A1L7CZJ1_9CORY</name>
<organism evidence="5 6">
    <name type="scientific">Corynebacterium sphenisci DSM 44792</name>
    <dbReference type="NCBI Taxonomy" id="1437874"/>
    <lineage>
        <taxon>Bacteria</taxon>
        <taxon>Bacillati</taxon>
        <taxon>Actinomycetota</taxon>
        <taxon>Actinomycetes</taxon>
        <taxon>Mycobacteriales</taxon>
        <taxon>Corynebacteriaceae</taxon>
        <taxon>Corynebacterium</taxon>
    </lineage>
</organism>